<proteinExistence type="predicted"/>
<gene>
    <name evidence="1" type="ORF">AOPFMNJM_1472</name>
</gene>
<sequence>MTEMDREPLSRLLAKGFPAKDAEAWSGILSLLLRLADENGLPAPGFVLDAEGTLVGTLLTILKPRERGPAQCNLSSWYVEPDYRSYAPLLVAAATRDKGMSYVNVSSQRHTRPTIEAQGFRRYADGLHICFPLLALGAADGMIVEGIEAPEGAAVDDLDRAVMRDHRDLDLLALWCVSDGCAYPFLFLPRRITRLNVPVAHLAFCRDVADAARFARPLGRFLARRGYPALLVDANGPIPGLPGRFFPDRMPKYARGPVMPRIGDLSYTEAAFFGA</sequence>
<dbReference type="RefSeq" id="WP_238274788.1">
    <property type="nucleotide sequence ID" value="NZ_BPQR01000023.1"/>
</dbReference>
<accession>A0ABQ4SWH2</accession>
<comment type="caution">
    <text evidence="1">The sequence shown here is derived from an EMBL/GenBank/DDBJ whole genome shotgun (WGS) entry which is preliminary data.</text>
</comment>
<name>A0ABQ4SWH2_9HYPH</name>
<keyword evidence="2" id="KW-1185">Reference proteome</keyword>
<evidence type="ECO:0000313" key="1">
    <source>
        <dbReference type="EMBL" id="GJE06159.1"/>
    </source>
</evidence>
<dbReference type="EMBL" id="BPQR01000023">
    <property type="protein sequence ID" value="GJE06159.1"/>
    <property type="molecule type" value="Genomic_DNA"/>
</dbReference>
<protein>
    <recommendedName>
        <fullName evidence="3">Acyl-CoA acyltransferase</fullName>
    </recommendedName>
</protein>
<reference evidence="1" key="1">
    <citation type="journal article" date="2021" name="Front. Microbiol.">
        <title>Comprehensive Comparative Genomics and Phenotyping of Methylobacterium Species.</title>
        <authorList>
            <person name="Alessa O."/>
            <person name="Ogura Y."/>
            <person name="Fujitani Y."/>
            <person name="Takami H."/>
            <person name="Hayashi T."/>
            <person name="Sahin N."/>
            <person name="Tani A."/>
        </authorList>
    </citation>
    <scope>NUCLEOTIDE SEQUENCE</scope>
    <source>
        <strain evidence="1">LMG 23639</strain>
    </source>
</reference>
<reference evidence="1" key="2">
    <citation type="submission" date="2021-08" db="EMBL/GenBank/DDBJ databases">
        <authorList>
            <person name="Tani A."/>
            <person name="Ola A."/>
            <person name="Ogura Y."/>
            <person name="Katsura K."/>
            <person name="Hayashi T."/>
        </authorList>
    </citation>
    <scope>NUCLEOTIDE SEQUENCE</scope>
    <source>
        <strain evidence="1">LMG 23639</strain>
    </source>
</reference>
<evidence type="ECO:0008006" key="3">
    <source>
        <dbReference type="Google" id="ProtNLM"/>
    </source>
</evidence>
<organism evidence="1 2">
    <name type="scientific">Methylobacterium jeotgali</name>
    <dbReference type="NCBI Taxonomy" id="381630"/>
    <lineage>
        <taxon>Bacteria</taxon>
        <taxon>Pseudomonadati</taxon>
        <taxon>Pseudomonadota</taxon>
        <taxon>Alphaproteobacteria</taxon>
        <taxon>Hyphomicrobiales</taxon>
        <taxon>Methylobacteriaceae</taxon>
        <taxon>Methylobacterium</taxon>
    </lineage>
</organism>
<dbReference type="Proteomes" id="UP001055102">
    <property type="component" value="Unassembled WGS sequence"/>
</dbReference>
<evidence type="ECO:0000313" key="2">
    <source>
        <dbReference type="Proteomes" id="UP001055102"/>
    </source>
</evidence>